<proteinExistence type="predicted"/>
<evidence type="ECO:0000313" key="3">
    <source>
        <dbReference type="Proteomes" id="UP001206925"/>
    </source>
</evidence>
<sequence length="178" mass="19740">VEHLHSGIAEVAAAKARMFVNKPDGKRKTNMLSYFLLEMIILIWWKMVMSAPSNFITLKTCSAADWVDVLLNDENGFKTMRLGADVIVFSHNIIPTGNLDDGFYSGPMMLMHVQLSIAYGDVMVVVGAELHQQWSNDVLLLMDIKGVKTPLVVCAQGAIYIDLFPSTLFVLMGTNSML</sequence>
<reference evidence="2" key="1">
    <citation type="submission" date="2022-06" db="EMBL/GenBank/DDBJ databases">
        <title>Uncovering the hologenomic basis of an extraordinary plant invasion.</title>
        <authorList>
            <person name="Bieker V.C."/>
            <person name="Martin M.D."/>
            <person name="Gilbert T."/>
            <person name="Hodgins K."/>
            <person name="Battlay P."/>
            <person name="Petersen B."/>
            <person name="Wilson J."/>
        </authorList>
    </citation>
    <scope>NUCLEOTIDE SEQUENCE</scope>
    <source>
        <strain evidence="2">AA19_3_7</strain>
        <tissue evidence="2">Leaf</tissue>
    </source>
</reference>
<feature type="transmembrane region" description="Helical" evidence="1">
    <location>
        <begin position="31"/>
        <end position="48"/>
    </location>
</feature>
<keyword evidence="1" id="KW-0472">Membrane</keyword>
<keyword evidence="3" id="KW-1185">Reference proteome</keyword>
<gene>
    <name evidence="2" type="ORF">M8C21_019810</name>
</gene>
<comment type="caution">
    <text evidence="2">The sequence shown here is derived from an EMBL/GenBank/DDBJ whole genome shotgun (WGS) entry which is preliminary data.</text>
</comment>
<feature type="transmembrane region" description="Helical" evidence="1">
    <location>
        <begin position="151"/>
        <end position="172"/>
    </location>
</feature>
<feature type="non-terminal residue" evidence="2">
    <location>
        <position position="178"/>
    </location>
</feature>
<evidence type="ECO:0000313" key="2">
    <source>
        <dbReference type="EMBL" id="KAI7727597.1"/>
    </source>
</evidence>
<keyword evidence="1" id="KW-0812">Transmembrane</keyword>
<dbReference type="EMBL" id="JAMZMK010011344">
    <property type="protein sequence ID" value="KAI7727597.1"/>
    <property type="molecule type" value="Genomic_DNA"/>
</dbReference>
<dbReference type="AlphaFoldDB" id="A0AAD5BQE9"/>
<name>A0AAD5BQE9_AMBAR</name>
<protein>
    <submittedName>
        <fullName evidence="2">Uncharacterized protein</fullName>
    </submittedName>
</protein>
<feature type="non-terminal residue" evidence="2">
    <location>
        <position position="1"/>
    </location>
</feature>
<accession>A0AAD5BQE9</accession>
<keyword evidence="1" id="KW-1133">Transmembrane helix</keyword>
<feature type="transmembrane region" description="Helical" evidence="1">
    <location>
        <begin position="109"/>
        <end position="130"/>
    </location>
</feature>
<evidence type="ECO:0000256" key="1">
    <source>
        <dbReference type="SAM" id="Phobius"/>
    </source>
</evidence>
<organism evidence="2 3">
    <name type="scientific">Ambrosia artemisiifolia</name>
    <name type="common">Common ragweed</name>
    <dbReference type="NCBI Taxonomy" id="4212"/>
    <lineage>
        <taxon>Eukaryota</taxon>
        <taxon>Viridiplantae</taxon>
        <taxon>Streptophyta</taxon>
        <taxon>Embryophyta</taxon>
        <taxon>Tracheophyta</taxon>
        <taxon>Spermatophyta</taxon>
        <taxon>Magnoliopsida</taxon>
        <taxon>eudicotyledons</taxon>
        <taxon>Gunneridae</taxon>
        <taxon>Pentapetalae</taxon>
        <taxon>asterids</taxon>
        <taxon>campanulids</taxon>
        <taxon>Asterales</taxon>
        <taxon>Asteraceae</taxon>
        <taxon>Asteroideae</taxon>
        <taxon>Heliantheae alliance</taxon>
        <taxon>Heliantheae</taxon>
        <taxon>Ambrosia</taxon>
    </lineage>
</organism>
<dbReference type="Proteomes" id="UP001206925">
    <property type="component" value="Unassembled WGS sequence"/>
</dbReference>